<evidence type="ECO:0000256" key="1">
    <source>
        <dbReference type="SAM" id="MobiDB-lite"/>
    </source>
</evidence>
<reference evidence="2" key="2">
    <citation type="submission" date="2008-12" db="EMBL/GenBank/DDBJ databases">
        <title>Improved gene annotation of the rice (Oryza sativa) genomes.</title>
        <authorList>
            <person name="Wang J."/>
            <person name="Li R."/>
            <person name="Fan W."/>
            <person name="Huang Q."/>
            <person name="Zhang J."/>
            <person name="Zhou Y."/>
            <person name="Hu Y."/>
            <person name="Zi S."/>
            <person name="Li J."/>
            <person name="Ni P."/>
            <person name="Zheng H."/>
            <person name="Zhang Y."/>
            <person name="Zhao M."/>
            <person name="Hao Q."/>
            <person name="McDermott J."/>
            <person name="Samudrala R."/>
            <person name="Kristiansen K."/>
            <person name="Wong G.K.-S."/>
        </authorList>
    </citation>
    <scope>NUCLEOTIDE SEQUENCE</scope>
</reference>
<proteinExistence type="predicted"/>
<reference evidence="2" key="1">
    <citation type="journal article" date="2005" name="PLoS Biol.">
        <title>The genomes of Oryza sativa: a history of duplications.</title>
        <authorList>
            <person name="Yu J."/>
            <person name="Wang J."/>
            <person name="Lin W."/>
            <person name="Li S."/>
            <person name="Li H."/>
            <person name="Zhou J."/>
            <person name="Ni P."/>
            <person name="Dong W."/>
            <person name="Hu S."/>
            <person name="Zeng C."/>
            <person name="Zhang J."/>
            <person name="Zhang Y."/>
            <person name="Li R."/>
            <person name="Xu Z."/>
            <person name="Li S."/>
            <person name="Li X."/>
            <person name="Zheng H."/>
            <person name="Cong L."/>
            <person name="Lin L."/>
            <person name="Yin J."/>
            <person name="Geng J."/>
            <person name="Li G."/>
            <person name="Shi J."/>
            <person name="Liu J."/>
            <person name="Lv H."/>
            <person name="Li J."/>
            <person name="Wang J."/>
            <person name="Deng Y."/>
            <person name="Ran L."/>
            <person name="Shi X."/>
            <person name="Wang X."/>
            <person name="Wu Q."/>
            <person name="Li C."/>
            <person name="Ren X."/>
            <person name="Wang J."/>
            <person name="Wang X."/>
            <person name="Li D."/>
            <person name="Liu D."/>
            <person name="Zhang X."/>
            <person name="Ji Z."/>
            <person name="Zhao W."/>
            <person name="Sun Y."/>
            <person name="Zhang Z."/>
            <person name="Bao J."/>
            <person name="Han Y."/>
            <person name="Dong L."/>
            <person name="Ji J."/>
            <person name="Chen P."/>
            <person name="Wu S."/>
            <person name="Liu J."/>
            <person name="Xiao Y."/>
            <person name="Bu D."/>
            <person name="Tan J."/>
            <person name="Yang L."/>
            <person name="Ye C."/>
            <person name="Zhang J."/>
            <person name="Xu J."/>
            <person name="Zhou Y."/>
            <person name="Yu Y."/>
            <person name="Zhang B."/>
            <person name="Zhuang S."/>
            <person name="Wei H."/>
            <person name="Liu B."/>
            <person name="Lei M."/>
            <person name="Yu H."/>
            <person name="Li Y."/>
            <person name="Xu H."/>
            <person name="Wei S."/>
            <person name="He X."/>
            <person name="Fang L."/>
            <person name="Zhang Z."/>
            <person name="Zhang Y."/>
            <person name="Huang X."/>
            <person name="Su Z."/>
            <person name="Tong W."/>
            <person name="Li J."/>
            <person name="Tong Z."/>
            <person name="Li S."/>
            <person name="Ye J."/>
            <person name="Wang L."/>
            <person name="Fang L."/>
            <person name="Lei T."/>
            <person name="Chen C."/>
            <person name="Chen H."/>
            <person name="Xu Z."/>
            <person name="Li H."/>
            <person name="Huang H."/>
            <person name="Zhang F."/>
            <person name="Xu H."/>
            <person name="Li N."/>
            <person name="Zhao C."/>
            <person name="Li S."/>
            <person name="Dong L."/>
            <person name="Huang Y."/>
            <person name="Li L."/>
            <person name="Xi Y."/>
            <person name="Qi Q."/>
            <person name="Li W."/>
            <person name="Zhang B."/>
            <person name="Hu W."/>
            <person name="Zhang Y."/>
            <person name="Tian X."/>
            <person name="Jiao Y."/>
            <person name="Liang X."/>
            <person name="Jin J."/>
            <person name="Gao L."/>
            <person name="Zheng W."/>
            <person name="Hao B."/>
            <person name="Liu S."/>
            <person name="Wang W."/>
            <person name="Yuan L."/>
            <person name="Cao M."/>
            <person name="McDermott J."/>
            <person name="Samudrala R."/>
            <person name="Wang J."/>
            <person name="Wong G.K."/>
            <person name="Yang H."/>
        </authorList>
    </citation>
    <scope>NUCLEOTIDE SEQUENCE [LARGE SCALE GENOMIC DNA]</scope>
</reference>
<feature type="region of interest" description="Disordered" evidence="1">
    <location>
        <begin position="72"/>
        <end position="103"/>
    </location>
</feature>
<gene>
    <name evidence="2" type="ORF">OsJ_16934</name>
</gene>
<organism evidence="2">
    <name type="scientific">Oryza sativa subsp. japonica</name>
    <name type="common">Rice</name>
    <dbReference type="NCBI Taxonomy" id="39947"/>
    <lineage>
        <taxon>Eukaryota</taxon>
        <taxon>Viridiplantae</taxon>
        <taxon>Streptophyta</taxon>
        <taxon>Embryophyta</taxon>
        <taxon>Tracheophyta</taxon>
        <taxon>Spermatophyta</taxon>
        <taxon>Magnoliopsida</taxon>
        <taxon>Liliopsida</taxon>
        <taxon>Poales</taxon>
        <taxon>Poaceae</taxon>
        <taxon>BOP clade</taxon>
        <taxon>Oryzoideae</taxon>
        <taxon>Oryzeae</taxon>
        <taxon>Oryzinae</taxon>
        <taxon>Oryza</taxon>
        <taxon>Oryza sativa</taxon>
    </lineage>
</organism>
<dbReference type="AlphaFoldDB" id="B9FGJ9"/>
<accession>B9FGJ9</accession>
<protein>
    <recommendedName>
        <fullName evidence="3">C2H2-type domain-containing protein</fullName>
    </recommendedName>
</protein>
<dbReference type="EMBL" id="CM000142">
    <property type="protein sequence ID" value="EEE62147.1"/>
    <property type="molecule type" value="Genomic_DNA"/>
</dbReference>
<evidence type="ECO:0000313" key="2">
    <source>
        <dbReference type="EMBL" id="EEE62147.1"/>
    </source>
</evidence>
<evidence type="ECO:0008006" key="3">
    <source>
        <dbReference type="Google" id="ProtNLM"/>
    </source>
</evidence>
<name>B9FGJ9_ORYSJ</name>
<sequence>MPMPIGPGIRGYPDPWVKLPSPGTREGTVVGENEGTHAGLRWYPNPAPAFSNPNPLRLAYSTTASTAWFESRVSPSPKMGSVELGAEEREVAGGEGGSKGAAPPARDIRRYKCDFCSVVRSKKGLIRAHVLEHHKVAHGVSRFIVQNLRCV</sequence>
<dbReference type="Proteomes" id="UP000007752">
    <property type="component" value="Chromosome 5"/>
</dbReference>